<dbReference type="EMBL" id="MUTJ01000051">
    <property type="protein sequence ID" value="ONU85366.1"/>
    <property type="molecule type" value="Genomic_DNA"/>
</dbReference>
<accession>A0A1V2W5D2</accession>
<proteinExistence type="predicted"/>
<reference evidence="2 3" key="1">
    <citation type="submission" date="2016-08" db="EMBL/GenBank/DDBJ databases">
        <authorList>
            <person name="Seilhamer J.J."/>
        </authorList>
    </citation>
    <scope>NUCLEOTIDE SEQUENCE [LARGE SCALE GENOMIC DNA]</scope>
    <source>
        <strain evidence="2 3">VC14762</strain>
    </source>
</reference>
<evidence type="ECO:0000256" key="1">
    <source>
        <dbReference type="SAM" id="MobiDB-lite"/>
    </source>
</evidence>
<feature type="compositionally biased region" description="Basic and acidic residues" evidence="1">
    <location>
        <begin position="82"/>
        <end position="99"/>
    </location>
</feature>
<name>A0A1V2W5D2_9BURK</name>
<gene>
    <name evidence="2" type="ORF">A8E72_15380</name>
</gene>
<evidence type="ECO:0000313" key="3">
    <source>
        <dbReference type="Proteomes" id="UP000188543"/>
    </source>
</evidence>
<organism evidence="2 3">
    <name type="scientific">Burkholderia cenocepacia</name>
    <dbReference type="NCBI Taxonomy" id="95486"/>
    <lineage>
        <taxon>Bacteria</taxon>
        <taxon>Pseudomonadati</taxon>
        <taxon>Pseudomonadota</taxon>
        <taxon>Betaproteobacteria</taxon>
        <taxon>Burkholderiales</taxon>
        <taxon>Burkholderiaceae</taxon>
        <taxon>Burkholderia</taxon>
        <taxon>Burkholderia cepacia complex</taxon>
    </lineage>
</organism>
<dbReference type="Proteomes" id="UP000188543">
    <property type="component" value="Unassembled WGS sequence"/>
</dbReference>
<feature type="region of interest" description="Disordered" evidence="1">
    <location>
        <begin position="78"/>
        <end position="99"/>
    </location>
</feature>
<protein>
    <submittedName>
        <fullName evidence="2">Uncharacterized protein</fullName>
    </submittedName>
</protein>
<comment type="caution">
    <text evidence="2">The sequence shown here is derived from an EMBL/GenBank/DDBJ whole genome shotgun (WGS) entry which is preliminary data.</text>
</comment>
<dbReference type="AlphaFoldDB" id="A0A1V2W5D2"/>
<evidence type="ECO:0000313" key="2">
    <source>
        <dbReference type="EMBL" id="ONU85366.1"/>
    </source>
</evidence>
<feature type="region of interest" description="Disordered" evidence="1">
    <location>
        <begin position="1"/>
        <end position="26"/>
    </location>
</feature>
<sequence length="99" mass="10983">MPRTPGAARRDPGRNTRNAAGGRHRHVARACTHSRRALGINASMPANNPLNFHVRAGMRPAPADGLRRTQQIMLRRLPKTVDSYREGGPNRDNRHFGDA</sequence>